<dbReference type="Gene3D" id="2.70.98.10">
    <property type="match status" value="1"/>
</dbReference>
<dbReference type="InterPro" id="IPR014718">
    <property type="entry name" value="GH-type_carb-bd"/>
</dbReference>
<dbReference type="RefSeq" id="WP_211975538.1">
    <property type="nucleotide sequence ID" value="NZ_CBFHAM010000008.1"/>
</dbReference>
<evidence type="ECO:0000256" key="2">
    <source>
        <dbReference type="ARBA" id="ARBA00011245"/>
    </source>
</evidence>
<name>A0ABS5J5A7_9BACT</name>
<dbReference type="Pfam" id="PF14509">
    <property type="entry name" value="GH97_C"/>
    <property type="match status" value="1"/>
</dbReference>
<evidence type="ECO:0000259" key="8">
    <source>
        <dbReference type="Pfam" id="PF14508"/>
    </source>
</evidence>
<evidence type="ECO:0000256" key="1">
    <source>
        <dbReference type="ARBA" id="ARBA00001913"/>
    </source>
</evidence>
<dbReference type="SUPFAM" id="SSF51445">
    <property type="entry name" value="(Trans)glycosidases"/>
    <property type="match status" value="1"/>
</dbReference>
<dbReference type="PANTHER" id="PTHR35803:SF2">
    <property type="entry name" value="RETAINING ALPHA-GALACTOSIDASE"/>
    <property type="match status" value="1"/>
</dbReference>
<protein>
    <submittedName>
        <fullName evidence="10">Glycoside hydrolase family 97 catalytic domain-containing protein</fullName>
    </submittedName>
</protein>
<evidence type="ECO:0000259" key="9">
    <source>
        <dbReference type="Pfam" id="PF14509"/>
    </source>
</evidence>
<feature type="domain" description="Glycosyl-hydrolase 97 N-terminal" evidence="8">
    <location>
        <begin position="25"/>
        <end position="271"/>
    </location>
</feature>
<feature type="domain" description="Glycosyl-hydrolase 97 C-terminal oligomerisation" evidence="9">
    <location>
        <begin position="525"/>
        <end position="619"/>
    </location>
</feature>
<evidence type="ECO:0000313" key="11">
    <source>
        <dbReference type="Proteomes" id="UP000676386"/>
    </source>
</evidence>
<evidence type="ECO:0000256" key="5">
    <source>
        <dbReference type="ARBA" id="ARBA00023295"/>
    </source>
</evidence>
<dbReference type="EMBL" id="JAGTXB010000014">
    <property type="protein sequence ID" value="MBS0030398.1"/>
    <property type="molecule type" value="Genomic_DNA"/>
</dbReference>
<proteinExistence type="predicted"/>
<dbReference type="PANTHER" id="PTHR35803">
    <property type="entry name" value="GLUCAN 1,4-ALPHA-GLUCOSIDASE SUSB-RELATED"/>
    <property type="match status" value="1"/>
</dbReference>
<evidence type="ECO:0000259" key="7">
    <source>
        <dbReference type="Pfam" id="PF10566"/>
    </source>
</evidence>
<dbReference type="Pfam" id="PF14508">
    <property type="entry name" value="GH97_N"/>
    <property type="match status" value="1"/>
</dbReference>
<dbReference type="InterPro" id="IPR013780">
    <property type="entry name" value="Glyco_hydro_b"/>
</dbReference>
<evidence type="ECO:0000256" key="4">
    <source>
        <dbReference type="ARBA" id="ARBA00022837"/>
    </source>
</evidence>
<dbReference type="InterPro" id="IPR052720">
    <property type="entry name" value="Glycosyl_hydrolase_97"/>
</dbReference>
<comment type="subunit">
    <text evidence="2">Monomer.</text>
</comment>
<keyword evidence="3 10" id="KW-0378">Hydrolase</keyword>
<gene>
    <name evidence="10" type="ORF">KE626_23935</name>
</gene>
<dbReference type="GO" id="GO:0016787">
    <property type="term" value="F:hydrolase activity"/>
    <property type="evidence" value="ECO:0007669"/>
    <property type="project" value="UniProtKB-KW"/>
</dbReference>
<dbReference type="Proteomes" id="UP000676386">
    <property type="component" value="Unassembled WGS sequence"/>
</dbReference>
<keyword evidence="5" id="KW-0326">Glycosidase</keyword>
<dbReference type="InterPro" id="IPR013785">
    <property type="entry name" value="Aldolase_TIM"/>
</dbReference>
<feature type="signal peptide" evidence="6">
    <location>
        <begin position="1"/>
        <end position="19"/>
    </location>
</feature>
<evidence type="ECO:0000256" key="3">
    <source>
        <dbReference type="ARBA" id="ARBA00022801"/>
    </source>
</evidence>
<sequence length="633" mass="71126">MRCLFIIALLLIPFQVAVAADTLSLQSPHKNLCAKLYTREGRLLYQVQAGAQEVVLPSAMGIKINHRLYGTRVHRIAISRQKVIREVLPARLNAAAAVNHCVDYTISVNEDRDQYTIACRMFDNGCAFRYIIPGKEEKQVQEEITTFTFPVTTGVWYFERNNSWKLQSYAGLWQRTTMDQLPVVSAQGPIQGKPLVMELPGGKYAVITEAALYRYSGMRLKATGNGAVQVNYTEGDTGFTLKGELVTPWRTILYANNLNELVNNHVIENLNPRPDPVLFADTRYIKPGKSVWSWITRDEHYMEPAEELRFIDAAAELGFAYTLLDEGWETKWPDKWKQLKILSTSAAKKGIHIWVWKNSKEIRDSVLRNSFLDSVAMAGAVGIKTDFMNSEALPLIMFEEALLKGAAARKLMVNFHGCQAPAGESRTYPNEMTREGIRGMELNVMKEPLPAWHNAALPFTRFICGHGDYTPGLFSLRGPTTVTHQLALLYLFNSPFQCMAENPLRLLKDSTWQPILPLLKTLPVTWDETIVLPGSDIGKIAAFARRKGRDWYVAMINGTDSLVSFRLQPTFLRSGQTYKAMLITDTANGNSFVSATEDMRKRDDRKVTIPATGGLVVRIADTGIPAESVNEHK</sequence>
<dbReference type="Pfam" id="PF10566">
    <property type="entry name" value="Glyco_hydro_97"/>
    <property type="match status" value="1"/>
</dbReference>
<feature type="chain" id="PRO_5045678381" evidence="6">
    <location>
        <begin position="20"/>
        <end position="633"/>
    </location>
</feature>
<keyword evidence="4" id="KW-0106">Calcium</keyword>
<dbReference type="Gene3D" id="2.60.40.1180">
    <property type="entry name" value="Golgi alpha-mannosidase II"/>
    <property type="match status" value="1"/>
</dbReference>
<feature type="domain" description="Glycosyl-hydrolase 97 catalytic" evidence="7">
    <location>
        <begin position="294"/>
        <end position="437"/>
    </location>
</feature>
<evidence type="ECO:0000313" key="10">
    <source>
        <dbReference type="EMBL" id="MBS0030398.1"/>
    </source>
</evidence>
<dbReference type="InterPro" id="IPR017853">
    <property type="entry name" value="GH"/>
</dbReference>
<reference evidence="10 11" key="1">
    <citation type="submission" date="2021-04" db="EMBL/GenBank/DDBJ databases">
        <title>Chitinophaga sp. nov., isolated from the rhizosphere soil.</title>
        <authorList>
            <person name="He S."/>
        </authorList>
    </citation>
    <scope>NUCLEOTIDE SEQUENCE [LARGE SCALE GENOMIC DNA]</scope>
    <source>
        <strain evidence="10 11">2R12</strain>
    </source>
</reference>
<dbReference type="InterPro" id="IPR029483">
    <property type="entry name" value="GH97_C"/>
</dbReference>
<evidence type="ECO:0000256" key="6">
    <source>
        <dbReference type="SAM" id="SignalP"/>
    </source>
</evidence>
<organism evidence="10 11">
    <name type="scientific">Chitinophaga hostae</name>
    <dbReference type="NCBI Taxonomy" id="2831022"/>
    <lineage>
        <taxon>Bacteria</taxon>
        <taxon>Pseudomonadati</taxon>
        <taxon>Bacteroidota</taxon>
        <taxon>Chitinophagia</taxon>
        <taxon>Chitinophagales</taxon>
        <taxon>Chitinophagaceae</taxon>
        <taxon>Chitinophaga</taxon>
    </lineage>
</organism>
<dbReference type="InterPro" id="IPR019563">
    <property type="entry name" value="GH97_catalytic"/>
</dbReference>
<dbReference type="InterPro" id="IPR029486">
    <property type="entry name" value="GH97_N"/>
</dbReference>
<accession>A0ABS5J5A7</accession>
<dbReference type="Gene3D" id="3.20.20.70">
    <property type="entry name" value="Aldolase class I"/>
    <property type="match status" value="1"/>
</dbReference>
<comment type="cofactor">
    <cofactor evidence="1">
        <name>Ca(2+)</name>
        <dbReference type="ChEBI" id="CHEBI:29108"/>
    </cofactor>
</comment>
<comment type="caution">
    <text evidence="10">The sequence shown here is derived from an EMBL/GenBank/DDBJ whole genome shotgun (WGS) entry which is preliminary data.</text>
</comment>
<keyword evidence="11" id="KW-1185">Reference proteome</keyword>
<keyword evidence="6" id="KW-0732">Signal</keyword>